<name>A0ABS2V294_9ACTN</name>
<gene>
    <name evidence="2" type="ORF">JE024_35855</name>
</gene>
<keyword evidence="3" id="KW-1185">Reference proteome</keyword>
<dbReference type="RefSeq" id="WP_205378019.1">
    <property type="nucleotide sequence ID" value="NZ_JAFEJA010000002.1"/>
</dbReference>
<organism evidence="2 3">
    <name type="scientific">Streptomyces zhihengii</name>
    <dbReference type="NCBI Taxonomy" id="1818004"/>
    <lineage>
        <taxon>Bacteria</taxon>
        <taxon>Bacillati</taxon>
        <taxon>Actinomycetota</taxon>
        <taxon>Actinomycetes</taxon>
        <taxon>Kitasatosporales</taxon>
        <taxon>Streptomycetaceae</taxon>
        <taxon>Streptomyces</taxon>
    </lineage>
</organism>
<dbReference type="EMBL" id="JAFEJA010000002">
    <property type="protein sequence ID" value="MBM9623961.1"/>
    <property type="molecule type" value="Genomic_DNA"/>
</dbReference>
<proteinExistence type="predicted"/>
<evidence type="ECO:0000313" key="2">
    <source>
        <dbReference type="EMBL" id="MBM9623961.1"/>
    </source>
</evidence>
<accession>A0ABS2V294</accession>
<comment type="caution">
    <text evidence="2">The sequence shown here is derived from an EMBL/GenBank/DDBJ whole genome shotgun (WGS) entry which is preliminary data.</text>
</comment>
<reference evidence="2 3" key="1">
    <citation type="journal article" date="2016" name="Arch. Microbiol.">
        <title>Streptomyces zhihengii sp. nov., isolated from rhizospheric soil of Psammosilene tunicoides.</title>
        <authorList>
            <person name="Huang M.J."/>
            <person name="Fei J.J."/>
            <person name="Salam N."/>
            <person name="Kim C.J."/>
            <person name="Hozzein W.N."/>
            <person name="Xiao M."/>
            <person name="Huang H.Q."/>
            <person name="Li W.J."/>
        </authorList>
    </citation>
    <scope>NUCLEOTIDE SEQUENCE [LARGE SCALE GENOMIC DNA]</scope>
    <source>
        <strain evidence="2 3">YIM T102</strain>
    </source>
</reference>
<dbReference type="Proteomes" id="UP000664109">
    <property type="component" value="Unassembled WGS sequence"/>
</dbReference>
<feature type="region of interest" description="Disordered" evidence="1">
    <location>
        <begin position="333"/>
        <end position="356"/>
    </location>
</feature>
<sequence length="356" mass="38290">MARIYTITTDTVGAGNGPQTETDPIEALVQWASLDRPGLRYNVRFDSSPGLEQPVQNLLWDAARRHREHPGGEARVNEAVAEWLRHQARPLFPTDLVGGFDPLALQRAGGAWMLRTQTSVPSGALARLLPEAGEQVHHGAREMGDALDAATTRGGPGPRLRETALRELHGHWQKLAGAAALVPEAVAPARQILDRLIASEPDAPHPPTRDAPDAGLRTAAARIWWLAREHQRDLAQALRCVADPSGAASHPARPLFAALPNYLKQHPRTVDDLLHCAEALGSTLAQLNEHASYPEDVRRPFSHAVDAAALTLGVQGAAVAANAALPLPTTVTASVQPHTPTQQQQPQPQRPSGQTR</sequence>
<evidence type="ECO:0000313" key="3">
    <source>
        <dbReference type="Proteomes" id="UP000664109"/>
    </source>
</evidence>
<evidence type="ECO:0000256" key="1">
    <source>
        <dbReference type="SAM" id="MobiDB-lite"/>
    </source>
</evidence>
<protein>
    <submittedName>
        <fullName evidence="2">Uncharacterized protein</fullName>
    </submittedName>
</protein>